<comment type="caution">
    <text evidence="1">The sequence shown here is derived from an EMBL/GenBank/DDBJ whole genome shotgun (WGS) entry which is preliminary data.</text>
</comment>
<name>A0ABT8JQ54_9BACL</name>
<reference evidence="1" key="1">
    <citation type="submission" date="2023-03" db="EMBL/GenBank/DDBJ databases">
        <title>MT1 and MT2 Draft Genomes of Novel Species.</title>
        <authorList>
            <person name="Venkateswaran K."/>
        </authorList>
    </citation>
    <scope>NUCLEOTIDE SEQUENCE</scope>
    <source>
        <strain evidence="1">F6_3S_P_2</strain>
    </source>
</reference>
<gene>
    <name evidence="1" type="ORF">P5G49_06605</name>
</gene>
<proteinExistence type="predicted"/>
<sequence>MTKLQWDMKEVFYFPTDVGVPSSARLVKVKAGFTEKRSEDAVRLSGIYHIAAKVEFAEGERAEMIPQEVVYVDDVEMDGQVGYFEYAVPLYIDLPPEVEHPLHVEASNVKAHFDEQGALTVAWEVNCTHTPQQSVIENTETQKPVSQQADKVVVEEKKEAATATEKTTATATATTTQAALEKAQIADESRQETTVSKQTAAKQVQEVTATYDSSSWNGHDDILSYIAELPDGWSTTNFRSNDVFVE</sequence>
<organism evidence="1 2">
    <name type="scientific">Sporosarcina highlanderae</name>
    <dbReference type="NCBI Taxonomy" id="3035916"/>
    <lineage>
        <taxon>Bacteria</taxon>
        <taxon>Bacillati</taxon>
        <taxon>Bacillota</taxon>
        <taxon>Bacilli</taxon>
        <taxon>Bacillales</taxon>
        <taxon>Caryophanaceae</taxon>
        <taxon>Sporosarcina</taxon>
    </lineage>
</organism>
<evidence type="ECO:0000313" key="2">
    <source>
        <dbReference type="Proteomes" id="UP001175097"/>
    </source>
</evidence>
<dbReference type="EMBL" id="JAROCC010000004">
    <property type="protein sequence ID" value="MDN4607152.1"/>
    <property type="molecule type" value="Genomic_DNA"/>
</dbReference>
<dbReference type="Proteomes" id="UP001175097">
    <property type="component" value="Unassembled WGS sequence"/>
</dbReference>
<dbReference type="RefSeq" id="WP_301242699.1">
    <property type="nucleotide sequence ID" value="NZ_JAROCC010000004.1"/>
</dbReference>
<accession>A0ABT8JQ54</accession>
<protein>
    <submittedName>
        <fullName evidence="1">Uncharacterized protein</fullName>
    </submittedName>
</protein>
<keyword evidence="2" id="KW-1185">Reference proteome</keyword>
<evidence type="ECO:0000313" key="1">
    <source>
        <dbReference type="EMBL" id="MDN4607152.1"/>
    </source>
</evidence>